<dbReference type="EMBL" id="OBEL01000001">
    <property type="protein sequence ID" value="SNZ08323.1"/>
    <property type="molecule type" value="Genomic_DNA"/>
</dbReference>
<dbReference type="Pfam" id="PF02152">
    <property type="entry name" value="FolB"/>
    <property type="match status" value="1"/>
</dbReference>
<evidence type="ECO:0000313" key="8">
    <source>
        <dbReference type="EMBL" id="SNZ08323.1"/>
    </source>
</evidence>
<evidence type="ECO:0000256" key="3">
    <source>
        <dbReference type="ARBA" id="ARBA00005708"/>
    </source>
</evidence>
<dbReference type="SMART" id="SM00905">
    <property type="entry name" value="FolB"/>
    <property type="match status" value="1"/>
</dbReference>
<dbReference type="UniPathway" id="UPA00077">
    <property type="reaction ID" value="UER00154"/>
</dbReference>
<dbReference type="FunFam" id="3.30.1130.10:FF:000003">
    <property type="entry name" value="7,8-dihydroneopterin aldolase"/>
    <property type="match status" value="1"/>
</dbReference>
<feature type="domain" description="Dihydroneopterin aldolase/epimerase" evidence="7">
    <location>
        <begin position="4"/>
        <end position="117"/>
    </location>
</feature>
<reference evidence="8 9" key="1">
    <citation type="submission" date="2017-09" db="EMBL/GenBank/DDBJ databases">
        <authorList>
            <person name="Ehlers B."/>
            <person name="Leendertz F.H."/>
        </authorList>
    </citation>
    <scope>NUCLEOTIDE SEQUENCE [LARGE SCALE GENOMIC DNA]</scope>
    <source>
        <strain evidence="8 9">DSM 18289</strain>
    </source>
</reference>
<dbReference type="RefSeq" id="WP_342068272.1">
    <property type="nucleotide sequence ID" value="NZ_OBEL01000001.1"/>
</dbReference>
<dbReference type="InterPro" id="IPR006157">
    <property type="entry name" value="FolB_dom"/>
</dbReference>
<dbReference type="PANTHER" id="PTHR42844">
    <property type="entry name" value="DIHYDRONEOPTERIN ALDOLASE 1-RELATED"/>
    <property type="match status" value="1"/>
</dbReference>
<gene>
    <name evidence="8" type="ORF">SAMN06265368_1570</name>
</gene>
<dbReference type="SUPFAM" id="SSF55620">
    <property type="entry name" value="Tetrahydrobiopterin biosynthesis enzymes-like"/>
    <property type="match status" value="1"/>
</dbReference>
<dbReference type="CDD" id="cd00534">
    <property type="entry name" value="DHNA_DHNTPE"/>
    <property type="match status" value="1"/>
</dbReference>
<dbReference type="NCBIfam" id="TIGR00525">
    <property type="entry name" value="folB"/>
    <property type="match status" value="1"/>
</dbReference>
<comment type="similarity">
    <text evidence="3 6">Belongs to the DHNA family.</text>
</comment>
<name>A0A285NHD2_9HYPH</name>
<dbReference type="AlphaFoldDB" id="A0A285NHD2"/>
<dbReference type="InterPro" id="IPR006156">
    <property type="entry name" value="Dihydroneopterin_aldolase"/>
</dbReference>
<dbReference type="NCBIfam" id="TIGR00526">
    <property type="entry name" value="folB_dom"/>
    <property type="match status" value="1"/>
</dbReference>
<evidence type="ECO:0000259" key="7">
    <source>
        <dbReference type="SMART" id="SM00905"/>
    </source>
</evidence>
<dbReference type="GO" id="GO:0004150">
    <property type="term" value="F:dihydroneopterin aldolase activity"/>
    <property type="evidence" value="ECO:0007669"/>
    <property type="project" value="UniProtKB-UniRule"/>
</dbReference>
<dbReference type="GO" id="GO:0005737">
    <property type="term" value="C:cytoplasm"/>
    <property type="evidence" value="ECO:0007669"/>
    <property type="project" value="TreeGrafter"/>
</dbReference>
<dbReference type="Gene3D" id="3.30.1130.10">
    <property type="match status" value="1"/>
</dbReference>
<evidence type="ECO:0000256" key="2">
    <source>
        <dbReference type="ARBA" id="ARBA00005013"/>
    </source>
</evidence>
<proteinExistence type="inferred from homology"/>
<keyword evidence="4 6" id="KW-0289">Folate biosynthesis</keyword>
<sequence length="124" mass="14481">MDRIILRDLAFFAYHGVYQEEANLGQRFYFDLDCYLDLRPAGETDDEHQTVRYDHIAKRVETIVTKQRFNLIEALAEAVARDLLSNMDKLQSLRLKVRKPEAPIPAIVKDIAVEITRARKDYNL</sequence>
<comment type="pathway">
    <text evidence="2 6">Cofactor biosynthesis; tetrahydrofolate biosynthesis; 2-amino-4-hydroxy-6-hydroxymethyl-7,8-dihydropteridine diphosphate from 7,8-dihydroneopterin triphosphate: step 3/4.</text>
</comment>
<accession>A0A285NHD2</accession>
<comment type="catalytic activity">
    <reaction evidence="1 6">
        <text>7,8-dihydroneopterin = 6-hydroxymethyl-7,8-dihydropterin + glycolaldehyde</text>
        <dbReference type="Rhea" id="RHEA:10540"/>
        <dbReference type="ChEBI" id="CHEBI:17001"/>
        <dbReference type="ChEBI" id="CHEBI:17071"/>
        <dbReference type="ChEBI" id="CHEBI:44841"/>
        <dbReference type="EC" id="4.1.2.25"/>
    </reaction>
</comment>
<keyword evidence="9" id="KW-1185">Reference proteome</keyword>
<dbReference type="GO" id="GO:0046656">
    <property type="term" value="P:folic acid biosynthetic process"/>
    <property type="evidence" value="ECO:0007669"/>
    <property type="project" value="UniProtKB-UniRule"/>
</dbReference>
<dbReference type="GO" id="GO:0046654">
    <property type="term" value="P:tetrahydrofolate biosynthetic process"/>
    <property type="evidence" value="ECO:0007669"/>
    <property type="project" value="UniProtKB-UniRule"/>
</dbReference>
<dbReference type="InterPro" id="IPR043133">
    <property type="entry name" value="GTP-CH-I_C/QueF"/>
</dbReference>
<evidence type="ECO:0000256" key="4">
    <source>
        <dbReference type="ARBA" id="ARBA00022909"/>
    </source>
</evidence>
<keyword evidence="5 6" id="KW-0456">Lyase</keyword>
<comment type="function">
    <text evidence="6">Catalyzes the conversion of 7,8-dihydroneopterin to 6-hydroxymethyl-7,8-dihydropterin.</text>
</comment>
<dbReference type="PANTHER" id="PTHR42844:SF1">
    <property type="entry name" value="DIHYDRONEOPTERIN ALDOLASE 1-RELATED"/>
    <property type="match status" value="1"/>
</dbReference>
<dbReference type="Proteomes" id="UP000219439">
    <property type="component" value="Unassembled WGS sequence"/>
</dbReference>
<evidence type="ECO:0000256" key="6">
    <source>
        <dbReference type="RuleBase" id="RU362079"/>
    </source>
</evidence>
<evidence type="ECO:0000256" key="5">
    <source>
        <dbReference type="ARBA" id="ARBA00023239"/>
    </source>
</evidence>
<organism evidence="8 9">
    <name type="scientific">Cohaesibacter gelatinilyticus</name>
    <dbReference type="NCBI Taxonomy" id="372072"/>
    <lineage>
        <taxon>Bacteria</taxon>
        <taxon>Pseudomonadati</taxon>
        <taxon>Pseudomonadota</taxon>
        <taxon>Alphaproteobacteria</taxon>
        <taxon>Hyphomicrobiales</taxon>
        <taxon>Cohaesibacteraceae</taxon>
    </lineage>
</organism>
<dbReference type="EC" id="4.1.2.25" evidence="6"/>
<evidence type="ECO:0000313" key="9">
    <source>
        <dbReference type="Proteomes" id="UP000219439"/>
    </source>
</evidence>
<evidence type="ECO:0000256" key="1">
    <source>
        <dbReference type="ARBA" id="ARBA00001353"/>
    </source>
</evidence>
<protein>
    <recommendedName>
        <fullName evidence="6">7,8-dihydroneopterin aldolase</fullName>
        <ecNumber evidence="6">4.1.2.25</ecNumber>
    </recommendedName>
</protein>